<dbReference type="InterPro" id="IPR050893">
    <property type="entry name" value="Sugar_PTS"/>
</dbReference>
<evidence type="ECO:0000256" key="5">
    <source>
        <dbReference type="ARBA" id="ARBA00022683"/>
    </source>
</evidence>
<evidence type="ECO:0000256" key="2">
    <source>
        <dbReference type="ARBA" id="ARBA00022553"/>
    </source>
</evidence>
<dbReference type="PROSITE" id="PS00372">
    <property type="entry name" value="PTS_EIIA_TYPE_2_HIS"/>
    <property type="match status" value="1"/>
</dbReference>
<evidence type="ECO:0000313" key="12">
    <source>
        <dbReference type="EMBL" id="WGM06168.1"/>
    </source>
</evidence>
<dbReference type="InterPro" id="IPR035895">
    <property type="entry name" value="HPr-like_sf"/>
</dbReference>
<dbReference type="InterPro" id="IPR000032">
    <property type="entry name" value="HPr-like"/>
</dbReference>
<dbReference type="Gene3D" id="3.30.1340.10">
    <property type="entry name" value="HPr-like"/>
    <property type="match status" value="1"/>
</dbReference>
<accession>A0A4P7KZU5</accession>
<dbReference type="NCBIfam" id="TIGR01003">
    <property type="entry name" value="PTS_HPr_family"/>
    <property type="match status" value="1"/>
</dbReference>
<dbReference type="Pfam" id="PF00359">
    <property type="entry name" value="PTS_EIIA_2"/>
    <property type="match status" value="1"/>
</dbReference>
<evidence type="ECO:0000313" key="13">
    <source>
        <dbReference type="Proteomes" id="UP000295134"/>
    </source>
</evidence>
<dbReference type="GO" id="GO:0009401">
    <property type="term" value="P:phosphoenolpyruvate-dependent sugar phosphotransferase system"/>
    <property type="evidence" value="ECO:0007669"/>
    <property type="project" value="UniProtKB-KW"/>
</dbReference>
<name>A0A4P7KZU5_9GAMM</name>
<dbReference type="AlphaFoldDB" id="A0A4P7KZU5"/>
<evidence type="ECO:0000256" key="6">
    <source>
        <dbReference type="ARBA" id="ARBA00022777"/>
    </source>
</evidence>
<dbReference type="Proteomes" id="UP000295134">
    <property type="component" value="Chromosome"/>
</dbReference>
<sequence length="378" mass="41640">MFDVSKKDIHLAQFADHKQQAIAQVAQALINAGYVTPDYLTGMQKRENQASTYLGNGIAIPHGTVETRHNVLQTGVQVFQFPQGVDWDDGQKAYIVIGIAAKSEEHLSLLRQLTHILSDENIAKEMATTKSIDSIYNILLAKESLDDFIFKASMITLDVDTNHIMTLQALNINHLQDANAINNDFIVDVITNPPLYLGQGIWLSDSKKGNLKTAMAIARPKQPLSYQDHQLCLLITLSCKDNRANNTLNHLANLLIDKKTAKLLQAPDPVQMVTLLTTSTNEEKGTLSAEFTLNNKHGLHARPSSQLVNTIKKFNSKVTITNLDGNGIPANGHNIMSVIGLVARQNDRIQFKISGPDAQATLHAIEQVINANMDEKIA</sequence>
<dbReference type="GeneID" id="96875786"/>
<evidence type="ECO:0000313" key="14">
    <source>
        <dbReference type="Proteomes" id="UP001177592"/>
    </source>
</evidence>
<evidence type="ECO:0000259" key="8">
    <source>
        <dbReference type="PROSITE" id="PS51350"/>
    </source>
</evidence>
<evidence type="ECO:0000256" key="3">
    <source>
        <dbReference type="ARBA" id="ARBA00022597"/>
    </source>
</evidence>
<dbReference type="Proteomes" id="UP001177592">
    <property type="component" value="Chromosome"/>
</dbReference>
<evidence type="ECO:0000313" key="10">
    <source>
        <dbReference type="EMBL" id="WGL94985.1"/>
    </source>
</evidence>
<dbReference type="Proteomes" id="UP001177597">
    <property type="component" value="Chromosome"/>
</dbReference>
<reference evidence="9 13" key="1">
    <citation type="submission" date="2019-03" db="EMBL/GenBank/DDBJ databases">
        <title>Long-read sequencing reveals hyperdense prophage content in a complex bacterial symbiont genome.</title>
        <authorList>
            <person name="Frost C.L."/>
            <person name="Siozios S."/>
            <person name="Nadal-Jimenez P."/>
            <person name="Brockhurst M.A."/>
            <person name="King K.C."/>
            <person name="Darby A.C."/>
            <person name="Hurst G.D.D."/>
        </authorList>
    </citation>
    <scope>NUCLEOTIDE SEQUENCE [LARGE SCALE GENOMIC DNA]</scope>
    <source>
        <strain evidence="9 13">FIN</strain>
    </source>
</reference>
<dbReference type="CDD" id="cd00367">
    <property type="entry name" value="PTS-HPr_like"/>
    <property type="match status" value="1"/>
</dbReference>
<dbReference type="PROSITE" id="PS51350">
    <property type="entry name" value="PTS_HPR_DOM"/>
    <property type="match status" value="1"/>
</dbReference>
<feature type="domain" description="PTS EIIA type-2" evidence="7">
    <location>
        <begin position="2"/>
        <end position="142"/>
    </location>
</feature>
<dbReference type="PROSITE" id="PS00369">
    <property type="entry name" value="PTS_HPR_HIS"/>
    <property type="match status" value="1"/>
</dbReference>
<dbReference type="EMBL" id="CP123504">
    <property type="protein sequence ID" value="WGM01965.1"/>
    <property type="molecule type" value="Genomic_DNA"/>
</dbReference>
<dbReference type="Proteomes" id="UP001177595">
    <property type="component" value="Chromosome"/>
</dbReference>
<keyword evidence="4" id="KW-0808">Transferase</keyword>
<organism evidence="9 13">
    <name type="scientific">Arsenophonus nasoniae</name>
    <name type="common">son-killer infecting Nasonia vitripennis</name>
    <dbReference type="NCBI Taxonomy" id="638"/>
    <lineage>
        <taxon>Bacteria</taxon>
        <taxon>Pseudomonadati</taxon>
        <taxon>Pseudomonadota</taxon>
        <taxon>Gammaproteobacteria</taxon>
        <taxon>Enterobacterales</taxon>
        <taxon>Morganellaceae</taxon>
        <taxon>Arsenophonus</taxon>
    </lineage>
</organism>
<keyword evidence="3" id="KW-0762">Sugar transport</keyword>
<dbReference type="GO" id="GO:0005886">
    <property type="term" value="C:plasma membrane"/>
    <property type="evidence" value="ECO:0007669"/>
    <property type="project" value="TreeGrafter"/>
</dbReference>
<evidence type="ECO:0000256" key="4">
    <source>
        <dbReference type="ARBA" id="ARBA00022679"/>
    </source>
</evidence>
<evidence type="ECO:0000259" key="7">
    <source>
        <dbReference type="PROSITE" id="PS51094"/>
    </source>
</evidence>
<dbReference type="GO" id="GO:0090563">
    <property type="term" value="F:protein-phosphocysteine-sugar phosphotransferase activity"/>
    <property type="evidence" value="ECO:0007669"/>
    <property type="project" value="TreeGrafter"/>
</dbReference>
<keyword evidence="1" id="KW-0813">Transport</keyword>
<evidence type="ECO:0000256" key="1">
    <source>
        <dbReference type="ARBA" id="ARBA00022448"/>
    </source>
</evidence>
<dbReference type="InterPro" id="IPR002178">
    <property type="entry name" value="PTS_EIIA_type-2_dom"/>
</dbReference>
<dbReference type="EMBL" id="CP123498">
    <property type="protein sequence ID" value="WGL94985.1"/>
    <property type="molecule type" value="Genomic_DNA"/>
</dbReference>
<dbReference type="PANTHER" id="PTHR30181">
    <property type="entry name" value="MANNITOL PERMEASE IIC COMPONENT"/>
    <property type="match status" value="1"/>
</dbReference>
<dbReference type="PROSITE" id="PS51094">
    <property type="entry name" value="PTS_EIIA_TYPE_2"/>
    <property type="match status" value="1"/>
</dbReference>
<keyword evidence="6" id="KW-0418">Kinase</keyword>
<keyword evidence="2" id="KW-0597">Phosphoprotein</keyword>
<keyword evidence="5" id="KW-0598">Phosphotransferase system</keyword>
<dbReference type="NCBIfam" id="NF008319">
    <property type="entry name" value="PRK11109.1"/>
    <property type="match status" value="1"/>
</dbReference>
<dbReference type="PRINTS" id="PR00107">
    <property type="entry name" value="PHOSPHOCPHPR"/>
</dbReference>
<protein>
    <submittedName>
        <fullName evidence="10">Fused PTS fructose transporter subunit IIA/HPr protein</fullName>
    </submittedName>
    <submittedName>
        <fullName evidence="9">Multiphosphoryl transfer protein</fullName>
    </submittedName>
</protein>
<dbReference type="SUPFAM" id="SSF55594">
    <property type="entry name" value="HPr-like"/>
    <property type="match status" value="1"/>
</dbReference>
<dbReference type="GO" id="GO:0016301">
    <property type="term" value="F:kinase activity"/>
    <property type="evidence" value="ECO:0007669"/>
    <property type="project" value="UniProtKB-KW"/>
</dbReference>
<proteinExistence type="predicted"/>
<dbReference type="PANTHER" id="PTHR30181:SF3">
    <property type="entry name" value="MULTIPHOSPHORYL TRANSFER PROTEIN"/>
    <property type="match status" value="1"/>
</dbReference>
<dbReference type="SUPFAM" id="SSF55804">
    <property type="entry name" value="Phoshotransferase/anion transport protein"/>
    <property type="match status" value="2"/>
</dbReference>
<dbReference type="KEGG" id="ans:ArsFIN_05040"/>
<evidence type="ECO:0000313" key="9">
    <source>
        <dbReference type="EMBL" id="QBY41972.1"/>
    </source>
</evidence>
<feature type="domain" description="HPr" evidence="8">
    <location>
        <begin position="286"/>
        <end position="376"/>
    </location>
</feature>
<dbReference type="EMBL" id="CP123523">
    <property type="protein sequence ID" value="WGM06168.1"/>
    <property type="molecule type" value="Genomic_DNA"/>
</dbReference>
<dbReference type="Pfam" id="PF00381">
    <property type="entry name" value="PTS-HPr"/>
    <property type="match status" value="1"/>
</dbReference>
<reference evidence="10" key="2">
    <citation type="submission" date="2023-04" db="EMBL/GenBank/DDBJ databases">
        <title>Genome dynamics across the evolutionary transition to endosymbiosis.</title>
        <authorList>
            <person name="Siozios S."/>
            <person name="Nadal-Jimenez P."/>
            <person name="Azagi T."/>
            <person name="Sprong H."/>
            <person name="Frost C.L."/>
            <person name="Parratt S.R."/>
            <person name="Taylor G."/>
            <person name="Brettell L."/>
            <person name="Lew K.C."/>
            <person name="Croft L."/>
            <person name="King K.C."/>
            <person name="Brockhurst M.A."/>
            <person name="Hypsa V."/>
            <person name="Novakova E."/>
            <person name="Darby A.C."/>
            <person name="Hurst G.D.D."/>
        </authorList>
    </citation>
    <scope>NUCLEOTIDE SEQUENCE</scope>
    <source>
        <strain evidence="10">AIh</strain>
        <strain evidence="12">ANv_CAN</strain>
        <strain evidence="11">APv</strain>
    </source>
</reference>
<evidence type="ECO:0000313" key="11">
    <source>
        <dbReference type="EMBL" id="WGM01965.1"/>
    </source>
</evidence>
<gene>
    <name evidence="9" type="primary">fruB</name>
    <name evidence="9" type="ORF">ArsFIN_05040</name>
    <name evidence="10" type="ORF">QE207_15150</name>
    <name evidence="11" type="ORF">QE210_02200</name>
    <name evidence="12" type="ORF">QE258_01990</name>
</gene>
<keyword evidence="14" id="KW-1185">Reference proteome</keyword>
<dbReference type="InterPro" id="IPR001020">
    <property type="entry name" value="PTS_HPr_His_P_site"/>
</dbReference>
<dbReference type="EMBL" id="CP038613">
    <property type="protein sequence ID" value="QBY41972.1"/>
    <property type="molecule type" value="Genomic_DNA"/>
</dbReference>
<dbReference type="InterPro" id="IPR016152">
    <property type="entry name" value="PTrfase/Anion_transptr"/>
</dbReference>
<dbReference type="CDD" id="cd00211">
    <property type="entry name" value="PTS_IIA_fru"/>
    <property type="match status" value="1"/>
</dbReference>
<dbReference type="Gene3D" id="3.40.930.10">
    <property type="entry name" value="Mannitol-specific EII, Chain A"/>
    <property type="match status" value="2"/>
</dbReference>
<dbReference type="RefSeq" id="WP_026821513.1">
    <property type="nucleotide sequence ID" value="NZ_CP038613.1"/>
</dbReference>